<dbReference type="InterPro" id="IPR036514">
    <property type="entry name" value="SGNH_hydro_sf"/>
</dbReference>
<reference evidence="3" key="3">
    <citation type="submission" date="2025-09" db="UniProtKB">
        <authorList>
            <consortium name="Ensembl"/>
        </authorList>
    </citation>
    <scope>IDENTIFICATION</scope>
</reference>
<evidence type="ECO:0000313" key="3">
    <source>
        <dbReference type="Ensembl" id="ENSMMDP00005002903.1"/>
    </source>
</evidence>
<organism evidence="3 4">
    <name type="scientific">Myripristis murdjan</name>
    <name type="common">pinecone soldierfish</name>
    <dbReference type="NCBI Taxonomy" id="586833"/>
    <lineage>
        <taxon>Eukaryota</taxon>
        <taxon>Metazoa</taxon>
        <taxon>Chordata</taxon>
        <taxon>Craniata</taxon>
        <taxon>Vertebrata</taxon>
        <taxon>Euteleostomi</taxon>
        <taxon>Actinopterygii</taxon>
        <taxon>Neopterygii</taxon>
        <taxon>Teleostei</taxon>
        <taxon>Neoteleostei</taxon>
        <taxon>Acanthomorphata</taxon>
        <taxon>Holocentriformes</taxon>
        <taxon>Holocentridae</taxon>
        <taxon>Myripristis</taxon>
    </lineage>
</organism>
<reference evidence="3" key="2">
    <citation type="submission" date="2025-08" db="UniProtKB">
        <authorList>
            <consortium name="Ensembl"/>
        </authorList>
    </citation>
    <scope>IDENTIFICATION</scope>
</reference>
<sequence>MREVMKCVSHQQASQLLCNKFVVVLGDSIQRAVYKDLVLLLQKEQFLSSKQLRSKGEMSFEQDCLVEGGCLGQMHNGTGYREVRQFKSDHHLVRFYFVTCIYSSYMKSVLEDLRKGLKPDVVIMNSCVWDISRYSHEWVDDYKENLHKFFTELKEILPENTLVMWNLTMPLGKRIIGGFLVPEIEHKSAHLRYDVVEANFYSGTLANAYGMDVLDLHYQFRFSLRHRMKDGVHWNAIAHRRITSLVLQHVAQAWGVIMVCPQITLEHVLPLQVPDISSKNAARASGYSGNSYPPPANYFSSNTELCLSKSGYNSGFDKEFSRDYLPTSEKALQGYTSFEENVHPNTKQDNRVQRERHGRGQVRNGAGYTSSHRFQPYPAPSGHHQYMTRTRCSNLHYPPYSYHRPRQHSARRHYY</sequence>
<dbReference type="AlphaFoldDB" id="A0A667WMP8"/>
<comment type="similarity">
    <text evidence="1">Belongs to the PC-esterase family.</text>
</comment>
<feature type="compositionally biased region" description="Basic and acidic residues" evidence="2">
    <location>
        <begin position="341"/>
        <end position="355"/>
    </location>
</feature>
<keyword evidence="4" id="KW-1185">Reference proteome</keyword>
<feature type="region of interest" description="Disordered" evidence="2">
    <location>
        <begin position="341"/>
        <end position="378"/>
    </location>
</feature>
<evidence type="ECO:0000256" key="1">
    <source>
        <dbReference type="ARBA" id="ARBA00037957"/>
    </source>
</evidence>
<accession>A0A667WMP8</accession>
<dbReference type="SUPFAM" id="SSF52266">
    <property type="entry name" value="SGNH hydrolase"/>
    <property type="match status" value="1"/>
</dbReference>
<dbReference type="GeneTree" id="ENSGT00390000002231"/>
<reference evidence="3" key="1">
    <citation type="submission" date="2019-06" db="EMBL/GenBank/DDBJ databases">
        <authorList>
            <consortium name="Wellcome Sanger Institute Data Sharing"/>
        </authorList>
    </citation>
    <scope>NUCLEOTIDE SEQUENCE [LARGE SCALE GENOMIC DNA]</scope>
</reference>
<dbReference type="OrthoDB" id="9975373at2759"/>
<dbReference type="Ensembl" id="ENSMMDT00005002960.1">
    <property type="protein sequence ID" value="ENSMMDP00005002903.1"/>
    <property type="gene ID" value="ENSMMDG00005001628.1"/>
</dbReference>
<name>A0A667WMP8_9TELE</name>
<dbReference type="Gene3D" id="3.40.50.1110">
    <property type="entry name" value="SGNH hydrolase"/>
    <property type="match status" value="1"/>
</dbReference>
<gene>
    <name evidence="3" type="primary">LOC115376337</name>
</gene>
<dbReference type="PANTHER" id="PTHR14469:SF0">
    <property type="entry name" value="FAMILY WITH SEQUENCE SIMILARITY 113"/>
    <property type="match status" value="1"/>
</dbReference>
<dbReference type="PANTHER" id="PTHR14469">
    <property type="entry name" value="SARCOMA ANTIGEN NY-SAR-23"/>
    <property type="match status" value="1"/>
</dbReference>
<dbReference type="RefSeq" id="XP_029931705.1">
    <property type="nucleotide sequence ID" value="XM_030075845.1"/>
</dbReference>
<protein>
    <submittedName>
        <fullName evidence="3">Family with sequence similarity 113</fullName>
    </submittedName>
</protein>
<dbReference type="FunCoup" id="A0A667WMP8">
    <property type="interactions" value="525"/>
</dbReference>
<dbReference type="GeneID" id="115376337"/>
<dbReference type="InParanoid" id="A0A667WMP8"/>
<dbReference type="Proteomes" id="UP000472263">
    <property type="component" value="Chromosome 18"/>
</dbReference>
<evidence type="ECO:0000256" key="2">
    <source>
        <dbReference type="SAM" id="MobiDB-lite"/>
    </source>
</evidence>
<evidence type="ECO:0000313" key="4">
    <source>
        <dbReference type="Proteomes" id="UP000472263"/>
    </source>
</evidence>
<proteinExistence type="inferred from homology"/>